<dbReference type="InterPro" id="IPR008274">
    <property type="entry name" value="AldOxase/xan_DH_MoCoBD1"/>
</dbReference>
<dbReference type="EMBL" id="NRSG01000159">
    <property type="protein sequence ID" value="MBK1660242.1"/>
    <property type="molecule type" value="Genomic_DNA"/>
</dbReference>
<dbReference type="SMART" id="SM01008">
    <property type="entry name" value="Ald_Xan_dh_C"/>
    <property type="match status" value="1"/>
</dbReference>
<dbReference type="InterPro" id="IPR046867">
    <property type="entry name" value="AldOxase/xan_DH_MoCoBD2"/>
</dbReference>
<evidence type="ECO:0000313" key="4">
    <source>
        <dbReference type="EMBL" id="MBK1660242.1"/>
    </source>
</evidence>
<keyword evidence="2" id="KW-0560">Oxidoreductase</keyword>
<protein>
    <recommendedName>
        <fullName evidence="3">Aldehyde oxidase/xanthine dehydrogenase a/b hammerhead domain-containing protein</fullName>
    </recommendedName>
</protein>
<keyword evidence="5" id="KW-1185">Reference proteome</keyword>
<evidence type="ECO:0000256" key="2">
    <source>
        <dbReference type="ARBA" id="ARBA00023002"/>
    </source>
</evidence>
<dbReference type="InterPro" id="IPR000674">
    <property type="entry name" value="Ald_Oxase/Xan_DH_a/b"/>
</dbReference>
<dbReference type="PANTHER" id="PTHR11908">
    <property type="entry name" value="XANTHINE DEHYDROGENASE"/>
    <property type="match status" value="1"/>
</dbReference>
<dbReference type="Pfam" id="PF02738">
    <property type="entry name" value="MoCoBD_1"/>
    <property type="match status" value="1"/>
</dbReference>
<dbReference type="InterPro" id="IPR036856">
    <property type="entry name" value="Ald_Oxase/Xan_DH_a/b_sf"/>
</dbReference>
<dbReference type="InterPro" id="IPR016208">
    <property type="entry name" value="Ald_Oxase/xanthine_DH-like"/>
</dbReference>
<dbReference type="InterPro" id="IPR037165">
    <property type="entry name" value="AldOxase/xan_DH_Mopterin-bd_sf"/>
</dbReference>
<comment type="caution">
    <text evidence="4">The sequence shown here is derived from an EMBL/GenBank/DDBJ whole genome shotgun (WGS) entry which is preliminary data.</text>
</comment>
<sequence length="789" mass="83506">MARVGIGAPVRRVEDARFLRGVGRFVDDIAAPGAAHLHVLRSPHAAARLLALDAAAARAMPGVLLVLTAADLDIPGRLRCVTPRHRRDGSPLVQPDWRVLPSDMVRFVGDAVAAVVAETPAQAQDAAERIRMDYEPLPCVTDLAEAVTPGAPAVWPDLAPDNECFHFRLGDAGAVDAGFARAAQVIALDYRISRVSANPMEPRNALATHDPVEDRYTLWTGTQLPHVMRNEIAEYALGVPSNRLRVVSPDVGGGFGMKESPFPEHVLCLLAAKRLGRPVRWTATRTESFLGDSHARDNLSTAELAVAADGTFLAMRVRTLANLGAYLAWQGPVSSTNNVGGLAGVYRTPAICTEVTGLFTHTQPTAPYRGAGRPEAIHAMERLVDLAAERLGMDRVEIRRRNLIRPEEMPFRTGLDYTYDSGDFPRALDLALEAADWAGFAARRAESEARGMLRGIGLAMAIESAGGPHRKPLEEGAEIRFDSGGSATLLVGSHNHGQGHETVFRQIIATRLGLEPGRVRILFGDTDVVAHGRGTIGSRSMMACGAALVGAAEKVVARGKQIAAHLLEAAEADIEFADGMFRVAGTDRSIGIESVARQSYVPGALPDGAELGLGAALVTRPGDATFPNGCHIAEVEVDPDTGETRLLAYTVVDDVGTVINPLLVKGQVQGGVAQGFGQVFGEAILYGDGQLLTASFQDYAMPRAADLSDIVVKSNPVPTATNSLGVKGAGEAGTVGALPALVSAVMDALRDFGVAHLDMPLTPERVWRAKLEGSKGLDVYVQPALGGGA</sequence>
<name>A0ABS1D2B7_9PROT</name>
<dbReference type="Pfam" id="PF20256">
    <property type="entry name" value="MoCoBD_2"/>
    <property type="match status" value="1"/>
</dbReference>
<keyword evidence="1" id="KW-0500">Molybdenum</keyword>
<proteinExistence type="predicted"/>
<dbReference type="SUPFAM" id="SSF54665">
    <property type="entry name" value="CO dehydrogenase molybdoprotein N-domain-like"/>
    <property type="match status" value="1"/>
</dbReference>
<dbReference type="Gene3D" id="3.30.365.10">
    <property type="entry name" value="Aldehyde oxidase/xanthine dehydrogenase, molybdopterin binding domain"/>
    <property type="match status" value="4"/>
</dbReference>
<feature type="domain" description="Aldehyde oxidase/xanthine dehydrogenase a/b hammerhead" evidence="3">
    <location>
        <begin position="20"/>
        <end position="138"/>
    </location>
</feature>
<evidence type="ECO:0000259" key="3">
    <source>
        <dbReference type="SMART" id="SM01008"/>
    </source>
</evidence>
<evidence type="ECO:0000256" key="1">
    <source>
        <dbReference type="ARBA" id="ARBA00022505"/>
    </source>
</evidence>
<gene>
    <name evidence="4" type="ORF">CKO45_18580</name>
</gene>
<accession>A0ABS1D2B7</accession>
<evidence type="ECO:0000313" key="5">
    <source>
        <dbReference type="Proteomes" id="UP000697995"/>
    </source>
</evidence>
<dbReference type="Proteomes" id="UP000697995">
    <property type="component" value="Unassembled WGS sequence"/>
</dbReference>
<dbReference type="Pfam" id="PF01315">
    <property type="entry name" value="Ald_Xan_dh_C"/>
    <property type="match status" value="1"/>
</dbReference>
<dbReference type="Gene3D" id="3.90.1170.50">
    <property type="entry name" value="Aldehyde oxidase/xanthine dehydrogenase, a/b hammerhead"/>
    <property type="match status" value="1"/>
</dbReference>
<reference evidence="4 5" key="1">
    <citation type="journal article" date="2020" name="Microorganisms">
        <title>Osmotic Adaptation and Compatible Solute Biosynthesis of Phototrophic Bacteria as Revealed from Genome Analyses.</title>
        <authorList>
            <person name="Imhoff J.F."/>
            <person name="Rahn T."/>
            <person name="Kunzel S."/>
            <person name="Keller A."/>
            <person name="Neulinger S.C."/>
        </authorList>
    </citation>
    <scope>NUCLEOTIDE SEQUENCE [LARGE SCALE GENOMIC DNA]</scope>
    <source>
        <strain evidence="4 5">DSM 15382</strain>
    </source>
</reference>
<dbReference type="PANTHER" id="PTHR11908:SF132">
    <property type="entry name" value="ALDEHYDE OXIDASE 1-RELATED"/>
    <property type="match status" value="1"/>
</dbReference>
<dbReference type="SUPFAM" id="SSF56003">
    <property type="entry name" value="Molybdenum cofactor-binding domain"/>
    <property type="match status" value="1"/>
</dbReference>
<organism evidence="4 5">
    <name type="scientific">Paracraurococcus ruber</name>
    <dbReference type="NCBI Taxonomy" id="77675"/>
    <lineage>
        <taxon>Bacteria</taxon>
        <taxon>Pseudomonadati</taxon>
        <taxon>Pseudomonadota</taxon>
        <taxon>Alphaproteobacteria</taxon>
        <taxon>Acetobacterales</taxon>
        <taxon>Roseomonadaceae</taxon>
        <taxon>Paracraurococcus</taxon>
    </lineage>
</organism>